<dbReference type="Proteomes" id="UP000190852">
    <property type="component" value="Unassembled WGS sequence"/>
</dbReference>
<dbReference type="AlphaFoldDB" id="A0A1T5EEB4"/>
<dbReference type="RefSeq" id="WP_079684343.1">
    <property type="nucleotide sequence ID" value="NZ_FUYQ01000026.1"/>
</dbReference>
<dbReference type="InterPro" id="IPR057169">
    <property type="entry name" value="DUF7847"/>
</dbReference>
<keyword evidence="4" id="KW-1185">Reference proteome</keyword>
<keyword evidence="1" id="KW-0472">Membrane</keyword>
<dbReference type="EMBL" id="FUYQ01000026">
    <property type="protein sequence ID" value="SKB82306.1"/>
    <property type="molecule type" value="Genomic_DNA"/>
</dbReference>
<reference evidence="4" key="1">
    <citation type="submission" date="2017-02" db="EMBL/GenBank/DDBJ databases">
        <authorList>
            <person name="Varghese N."/>
            <person name="Submissions S."/>
        </authorList>
    </citation>
    <scope>NUCLEOTIDE SEQUENCE [LARGE SCALE GENOMIC DNA]</scope>
    <source>
        <strain evidence="4">DSM 24967</strain>
    </source>
</reference>
<dbReference type="Pfam" id="PF25231">
    <property type="entry name" value="DUF7847"/>
    <property type="match status" value="1"/>
</dbReference>
<feature type="transmembrane region" description="Helical" evidence="1">
    <location>
        <begin position="101"/>
        <end position="128"/>
    </location>
</feature>
<evidence type="ECO:0000313" key="4">
    <source>
        <dbReference type="Proteomes" id="UP000190852"/>
    </source>
</evidence>
<dbReference type="PANTHER" id="PTHR40076:SF1">
    <property type="entry name" value="MEMBRANE PROTEIN"/>
    <property type="match status" value="1"/>
</dbReference>
<dbReference type="InterPro" id="IPR010380">
    <property type="entry name" value="DUF975"/>
</dbReference>
<evidence type="ECO:0000259" key="2">
    <source>
        <dbReference type="Pfam" id="PF25231"/>
    </source>
</evidence>
<feature type="domain" description="DUF7847" evidence="2">
    <location>
        <begin position="111"/>
        <end position="200"/>
    </location>
</feature>
<dbReference type="PANTHER" id="PTHR40076">
    <property type="entry name" value="MEMBRANE PROTEIN-RELATED"/>
    <property type="match status" value="1"/>
</dbReference>
<gene>
    <name evidence="3" type="ORF">SAMN05660349_02929</name>
</gene>
<keyword evidence="1" id="KW-0812">Transmembrane</keyword>
<evidence type="ECO:0000313" key="3">
    <source>
        <dbReference type="EMBL" id="SKB82306.1"/>
    </source>
</evidence>
<feature type="transmembrane region" description="Helical" evidence="1">
    <location>
        <begin position="54"/>
        <end position="76"/>
    </location>
</feature>
<feature type="transmembrane region" description="Helical" evidence="1">
    <location>
        <begin position="162"/>
        <end position="194"/>
    </location>
</feature>
<accession>A0A1T5EEB4</accession>
<keyword evidence="1" id="KW-1133">Transmembrane helix</keyword>
<name>A0A1T5EEB4_9BACT</name>
<proteinExistence type="predicted"/>
<feature type="transmembrane region" description="Helical" evidence="1">
    <location>
        <begin position="20"/>
        <end position="42"/>
    </location>
</feature>
<sequence>MKPILKISDLFKISWKQTRAQIWVLAGLLIGWTIITFTLSIFSTPDPSQGLSGYTLGIILMNIVFALIGCIFNLGYLKNIFQALDGDEPQFSAYGQQARKILTYFIASIIMSIIVCIGFCLLILPGIYLAVRLQYFTAVIVEDNGGIISSLKRSWEITKGNFWPLFLLGLTFFGIAILGILLFVVGIFVAYPLIYMMYAASYRVLSAPMAADVCDAVKIEE</sequence>
<evidence type="ECO:0000256" key="1">
    <source>
        <dbReference type="SAM" id="Phobius"/>
    </source>
</evidence>
<protein>
    <submittedName>
        <fullName evidence="3">Membrane domain of glycerophosphoryl diester phosphodiesterase</fullName>
    </submittedName>
</protein>
<organism evidence="3 4">
    <name type="scientific">Parabacteroides chartae</name>
    <dbReference type="NCBI Taxonomy" id="1037355"/>
    <lineage>
        <taxon>Bacteria</taxon>
        <taxon>Pseudomonadati</taxon>
        <taxon>Bacteroidota</taxon>
        <taxon>Bacteroidia</taxon>
        <taxon>Bacteroidales</taxon>
        <taxon>Tannerellaceae</taxon>
        <taxon>Parabacteroides</taxon>
    </lineage>
</organism>